<dbReference type="STRING" id="1330018.A0A167NHP7"/>
<name>A0A167NHP7_CALVF</name>
<feature type="domain" description="DNA endonuclease activator Ctp1 C-terminal" evidence="5">
    <location>
        <begin position="112"/>
        <end position="220"/>
    </location>
</feature>
<dbReference type="OrthoDB" id="5801062at2759"/>
<proteinExistence type="predicted"/>
<feature type="region of interest" description="Disordered" evidence="4">
    <location>
        <begin position="1"/>
        <end position="54"/>
    </location>
</feature>
<feature type="region of interest" description="Disordered" evidence="4">
    <location>
        <begin position="228"/>
        <end position="253"/>
    </location>
</feature>
<protein>
    <recommendedName>
        <fullName evidence="5">DNA endonuclease activator Ctp1 C-terminal domain-containing protein</fullName>
    </recommendedName>
</protein>
<dbReference type="EMBL" id="KV417278">
    <property type="protein sequence ID" value="KZO97726.1"/>
    <property type="molecule type" value="Genomic_DNA"/>
</dbReference>
<dbReference type="GO" id="GO:0010792">
    <property type="term" value="P:DNA double-strand break processing involved in repair via single-strand annealing"/>
    <property type="evidence" value="ECO:0007669"/>
    <property type="project" value="TreeGrafter"/>
</dbReference>
<evidence type="ECO:0000256" key="4">
    <source>
        <dbReference type="SAM" id="MobiDB-lite"/>
    </source>
</evidence>
<keyword evidence="7" id="KW-1185">Reference proteome</keyword>
<dbReference type="PANTHER" id="PTHR15107">
    <property type="entry name" value="RETINOBLASTOMA BINDING PROTEIN 8"/>
    <property type="match status" value="1"/>
</dbReference>
<feature type="compositionally biased region" description="Basic and acidic residues" evidence="4">
    <location>
        <begin position="8"/>
        <end position="18"/>
    </location>
</feature>
<dbReference type="Pfam" id="PF08573">
    <property type="entry name" value="SAE2"/>
    <property type="match status" value="1"/>
</dbReference>
<reference evidence="6 7" key="1">
    <citation type="journal article" date="2016" name="Mol. Biol. Evol.">
        <title>Comparative Genomics of Early-Diverging Mushroom-Forming Fungi Provides Insights into the Origins of Lignocellulose Decay Capabilities.</title>
        <authorList>
            <person name="Nagy L.G."/>
            <person name="Riley R."/>
            <person name="Tritt A."/>
            <person name="Adam C."/>
            <person name="Daum C."/>
            <person name="Floudas D."/>
            <person name="Sun H."/>
            <person name="Yadav J.S."/>
            <person name="Pangilinan J."/>
            <person name="Larsson K.H."/>
            <person name="Matsuura K."/>
            <person name="Barry K."/>
            <person name="Labutti K."/>
            <person name="Kuo R."/>
            <person name="Ohm R.A."/>
            <person name="Bhattacharya S.S."/>
            <person name="Shirouzu T."/>
            <person name="Yoshinaga Y."/>
            <person name="Martin F.M."/>
            <person name="Grigoriev I.V."/>
            <person name="Hibbett D.S."/>
        </authorList>
    </citation>
    <scope>NUCLEOTIDE SEQUENCE [LARGE SCALE GENOMIC DNA]</scope>
    <source>
        <strain evidence="6 7">TUFC12733</strain>
    </source>
</reference>
<comment type="subcellular location">
    <subcellularLocation>
        <location evidence="1">Nucleus</location>
    </subcellularLocation>
</comment>
<dbReference type="GO" id="GO:0005634">
    <property type="term" value="C:nucleus"/>
    <property type="evidence" value="ECO:0007669"/>
    <property type="project" value="UniProtKB-SubCell"/>
</dbReference>
<evidence type="ECO:0000313" key="7">
    <source>
        <dbReference type="Proteomes" id="UP000076738"/>
    </source>
</evidence>
<feature type="region of interest" description="Disordered" evidence="4">
    <location>
        <begin position="194"/>
        <end position="214"/>
    </location>
</feature>
<feature type="region of interest" description="Disordered" evidence="4">
    <location>
        <begin position="151"/>
        <end position="181"/>
    </location>
</feature>
<feature type="compositionally biased region" description="Polar residues" evidence="4">
    <location>
        <begin position="25"/>
        <end position="49"/>
    </location>
</feature>
<keyword evidence="2" id="KW-0227">DNA damage</keyword>
<evidence type="ECO:0000259" key="5">
    <source>
        <dbReference type="Pfam" id="PF08573"/>
    </source>
</evidence>
<organism evidence="6 7">
    <name type="scientific">Calocera viscosa (strain TUFC12733)</name>
    <dbReference type="NCBI Taxonomy" id="1330018"/>
    <lineage>
        <taxon>Eukaryota</taxon>
        <taxon>Fungi</taxon>
        <taxon>Dikarya</taxon>
        <taxon>Basidiomycota</taxon>
        <taxon>Agaricomycotina</taxon>
        <taxon>Dacrymycetes</taxon>
        <taxon>Dacrymycetales</taxon>
        <taxon>Dacrymycetaceae</taxon>
        <taxon>Calocera</taxon>
    </lineage>
</organism>
<sequence length="253" mass="28839">MIDEPEAEADRTLVDVKGKGKASASPRTNQQPARALTGSRTSTPVSNLPTDREGRATALRYLNKLPNDQYADQYKAFKGHGRYSGNLPKTGEEGINTRFEIDKDKNNGMDYQYDSVVRNKETRRHMHGADCECCRDYYEAVGPLPLRLQPPLWKSPSPRKKRKLAISPPGPAALSHQNGETRAAEAVQSHKQEVSRHRQAWMRSNTPPDYWNIGFPTTQQVRAINRKAEEMHREKDREIELEAERGGRYKRRS</sequence>
<dbReference type="InterPro" id="IPR033316">
    <property type="entry name" value="RBBP8-like"/>
</dbReference>
<dbReference type="GO" id="GO:0003684">
    <property type="term" value="F:damaged DNA binding"/>
    <property type="evidence" value="ECO:0007669"/>
    <property type="project" value="TreeGrafter"/>
</dbReference>
<dbReference type="AlphaFoldDB" id="A0A167NHP7"/>
<accession>A0A167NHP7</accession>
<dbReference type="PANTHER" id="PTHR15107:SF0">
    <property type="entry name" value="DNA ENDONUCLEASE ACTIVATOR CTP1 C-TERMINAL DOMAIN-CONTAINING PROTEIN"/>
    <property type="match status" value="1"/>
</dbReference>
<keyword evidence="3" id="KW-0539">Nucleus</keyword>
<evidence type="ECO:0000256" key="1">
    <source>
        <dbReference type="ARBA" id="ARBA00004123"/>
    </source>
</evidence>
<evidence type="ECO:0000313" key="6">
    <source>
        <dbReference type="EMBL" id="KZO97726.1"/>
    </source>
</evidence>
<gene>
    <name evidence="6" type="ORF">CALVIDRAFT_479636</name>
</gene>
<evidence type="ECO:0000256" key="3">
    <source>
        <dbReference type="ARBA" id="ARBA00023242"/>
    </source>
</evidence>
<dbReference type="Proteomes" id="UP000076738">
    <property type="component" value="Unassembled WGS sequence"/>
</dbReference>
<dbReference type="InterPro" id="IPR013882">
    <property type="entry name" value="Ctp1_C"/>
</dbReference>
<evidence type="ECO:0000256" key="2">
    <source>
        <dbReference type="ARBA" id="ARBA00022763"/>
    </source>
</evidence>
<feature type="compositionally biased region" description="Basic and acidic residues" evidence="4">
    <location>
        <begin position="228"/>
        <end position="247"/>
    </location>
</feature>